<dbReference type="AlphaFoldDB" id="A0AAV9ACC6"/>
<feature type="signal peptide" evidence="1">
    <location>
        <begin position="1"/>
        <end position="25"/>
    </location>
</feature>
<protein>
    <recommendedName>
        <fullName evidence="2">DSBA-like thioredoxin domain-containing protein</fullName>
    </recommendedName>
</protein>
<evidence type="ECO:0000259" key="2">
    <source>
        <dbReference type="Pfam" id="PF01323"/>
    </source>
</evidence>
<proteinExistence type="predicted"/>
<reference evidence="3" key="2">
    <citation type="submission" date="2023-06" db="EMBL/GenBank/DDBJ databases">
        <authorList>
            <person name="Ma L."/>
            <person name="Liu K.-W."/>
            <person name="Li Z."/>
            <person name="Hsiao Y.-Y."/>
            <person name="Qi Y."/>
            <person name="Fu T."/>
            <person name="Tang G."/>
            <person name="Zhang D."/>
            <person name="Sun W.-H."/>
            <person name="Liu D.-K."/>
            <person name="Li Y."/>
            <person name="Chen G.-Z."/>
            <person name="Liu X.-D."/>
            <person name="Liao X.-Y."/>
            <person name="Jiang Y.-T."/>
            <person name="Yu X."/>
            <person name="Hao Y."/>
            <person name="Huang J."/>
            <person name="Zhao X.-W."/>
            <person name="Ke S."/>
            <person name="Chen Y.-Y."/>
            <person name="Wu W.-L."/>
            <person name="Hsu J.-L."/>
            <person name="Lin Y.-F."/>
            <person name="Huang M.-D."/>
            <person name="Li C.-Y."/>
            <person name="Huang L."/>
            <person name="Wang Z.-W."/>
            <person name="Zhao X."/>
            <person name="Zhong W.-Y."/>
            <person name="Peng D.-H."/>
            <person name="Ahmad S."/>
            <person name="Lan S."/>
            <person name="Zhang J.-S."/>
            <person name="Tsai W.-C."/>
            <person name="Van De Peer Y."/>
            <person name="Liu Z.-J."/>
        </authorList>
    </citation>
    <scope>NUCLEOTIDE SEQUENCE</scope>
    <source>
        <strain evidence="3">SCP</strain>
        <tissue evidence="3">Leaves</tissue>
    </source>
</reference>
<reference evidence="3" key="1">
    <citation type="journal article" date="2023" name="Nat. Commun.">
        <title>Diploid and tetraploid genomes of Acorus and the evolution of monocots.</title>
        <authorList>
            <person name="Ma L."/>
            <person name="Liu K.W."/>
            <person name="Li Z."/>
            <person name="Hsiao Y.Y."/>
            <person name="Qi Y."/>
            <person name="Fu T."/>
            <person name="Tang G.D."/>
            <person name="Zhang D."/>
            <person name="Sun W.H."/>
            <person name="Liu D.K."/>
            <person name="Li Y."/>
            <person name="Chen G.Z."/>
            <person name="Liu X.D."/>
            <person name="Liao X.Y."/>
            <person name="Jiang Y.T."/>
            <person name="Yu X."/>
            <person name="Hao Y."/>
            <person name="Huang J."/>
            <person name="Zhao X.W."/>
            <person name="Ke S."/>
            <person name="Chen Y.Y."/>
            <person name="Wu W.L."/>
            <person name="Hsu J.L."/>
            <person name="Lin Y.F."/>
            <person name="Huang M.D."/>
            <person name="Li C.Y."/>
            <person name="Huang L."/>
            <person name="Wang Z.W."/>
            <person name="Zhao X."/>
            <person name="Zhong W.Y."/>
            <person name="Peng D.H."/>
            <person name="Ahmad S."/>
            <person name="Lan S."/>
            <person name="Zhang J.S."/>
            <person name="Tsai W.C."/>
            <person name="Van de Peer Y."/>
            <person name="Liu Z.J."/>
        </authorList>
    </citation>
    <scope>NUCLEOTIDE SEQUENCE</scope>
    <source>
        <strain evidence="3">SCP</strain>
    </source>
</reference>
<dbReference type="InterPro" id="IPR036249">
    <property type="entry name" value="Thioredoxin-like_sf"/>
</dbReference>
<name>A0AAV9ACC6_ACOGR</name>
<dbReference type="Proteomes" id="UP001179952">
    <property type="component" value="Unassembled WGS sequence"/>
</dbReference>
<keyword evidence="1" id="KW-0732">Signal</keyword>
<dbReference type="Pfam" id="PF01323">
    <property type="entry name" value="DSBA"/>
    <property type="match status" value="1"/>
</dbReference>
<dbReference type="CDD" id="cd02972">
    <property type="entry name" value="DsbA_family"/>
    <property type="match status" value="1"/>
</dbReference>
<dbReference type="GO" id="GO:0016491">
    <property type="term" value="F:oxidoreductase activity"/>
    <property type="evidence" value="ECO:0007669"/>
    <property type="project" value="InterPro"/>
</dbReference>
<organism evidence="3 4">
    <name type="scientific">Acorus gramineus</name>
    <name type="common">Dwarf sweet flag</name>
    <dbReference type="NCBI Taxonomy" id="55184"/>
    <lineage>
        <taxon>Eukaryota</taxon>
        <taxon>Viridiplantae</taxon>
        <taxon>Streptophyta</taxon>
        <taxon>Embryophyta</taxon>
        <taxon>Tracheophyta</taxon>
        <taxon>Spermatophyta</taxon>
        <taxon>Magnoliopsida</taxon>
        <taxon>Liliopsida</taxon>
        <taxon>Acoraceae</taxon>
        <taxon>Acorus</taxon>
    </lineage>
</organism>
<evidence type="ECO:0000313" key="4">
    <source>
        <dbReference type="Proteomes" id="UP001179952"/>
    </source>
</evidence>
<comment type="caution">
    <text evidence="3">The sequence shown here is derived from an EMBL/GenBank/DDBJ whole genome shotgun (WGS) entry which is preliminary data.</text>
</comment>
<accession>A0AAV9ACC6</accession>
<feature type="chain" id="PRO_5043698431" description="DSBA-like thioredoxin domain-containing protein" evidence="1">
    <location>
        <begin position="26"/>
        <end position="227"/>
    </location>
</feature>
<dbReference type="SUPFAM" id="SSF52833">
    <property type="entry name" value="Thioredoxin-like"/>
    <property type="match status" value="1"/>
</dbReference>
<dbReference type="PANTHER" id="PTHR33875:SF2">
    <property type="entry name" value="ACR183CP"/>
    <property type="match status" value="1"/>
</dbReference>
<gene>
    <name evidence="3" type="ORF">QJS04_geneDACA001262</name>
</gene>
<dbReference type="PANTHER" id="PTHR33875">
    <property type="entry name" value="OS09G0542200 PROTEIN"/>
    <property type="match status" value="1"/>
</dbReference>
<keyword evidence="4" id="KW-1185">Reference proteome</keyword>
<dbReference type="EMBL" id="JAUJYN010000010">
    <property type="protein sequence ID" value="KAK1261837.1"/>
    <property type="molecule type" value="Genomic_DNA"/>
</dbReference>
<sequence length="227" mass="25636">MERSIVHPLILFVLIAHLSIRTVDAQSSIPARYDGFVYGRAKEDSIVIEAFFDPICPDSRDSWHPLKRVIEDHSPHVSLIVHPFALPYHDSSFVSCRALHIANKLNESATYPLLELFFKKQGKYYNKPTLQMSRASVVTSMAQLMEEVVGDSFSAIKAGFEDPHTDRAARTSFKYGCSRGVYGTPFFFVNGFALPDGGSPIDYNKWKSIIAPLIGHRNKEEVLHFFL</sequence>
<dbReference type="InterPro" id="IPR001853">
    <property type="entry name" value="DSBA-like_thioredoxin_dom"/>
</dbReference>
<evidence type="ECO:0000256" key="1">
    <source>
        <dbReference type="SAM" id="SignalP"/>
    </source>
</evidence>
<feature type="domain" description="DSBA-like thioredoxin" evidence="2">
    <location>
        <begin position="48"/>
        <end position="157"/>
    </location>
</feature>
<evidence type="ECO:0000313" key="3">
    <source>
        <dbReference type="EMBL" id="KAK1261837.1"/>
    </source>
</evidence>
<dbReference type="Gene3D" id="3.40.30.10">
    <property type="entry name" value="Glutaredoxin"/>
    <property type="match status" value="1"/>
</dbReference>